<sequence>MYVSCELVELLLSKSDIRTKNLPRFQYSIEELITRVFPKKISKDIYLDPCKAGKFIGDIAIQTKHTRVHDETRQNRVTRAATARKERLWDHGVIPYEIEEHFDGTRKSLFKQAMRHWENFTLRKIRRKKERRPSELHYFYGEAMRVLLVCGKKRRWRSSHQFRKTCDRFGVVVHELGHVVGLWHEHTRPDRDNHVTIVKENIMSDCKTDYVEVRDGYWHKSRLLGLFCGTGQFHNIVSKGSRMLVTYVAKNPKGHRGFTANYEAICGGDIHVDSVGHLESPNYPEEYQPNKECIWKITTEEHHQIALRFQSFDIEDHVSCIYDYVEIRDGPIMDSPILKVYCGHTIPADIVSSSNHLLVKFVSDIVTQRQGFSAIVMKEYDECAKVNHGCAQKCVNTLGSYVCACKIGYELQSDGKNCEGNDVEYQTCDSDKVEVYSKVNEGKLKLHGSYCGPKGPGLITSKDNILRVVFHSDTSVQKTGFAAVFFAGKDCVWQFTTTPGHRIKIFFKSFELEYHPECLYDYIDMYDGDSPDSPFMGRNCDATTQKKGFWATHTSVCGGRLQADSRKRHIYSHPKFGIVAYDNNAFCDWTVEATDGYNVKLSFLIFSIEDQGDCGYDYVEVFDGLDSSRPSFGKYCGNKGRPPNGPIVHPHSFECLSQRPFNITSTYQALLIRFKSDETVTSKGFNLVYEAIENHSEEED</sequence>
<dbReference type="InterPro" id="IPR001506">
    <property type="entry name" value="Peptidase_M12A"/>
</dbReference>
<dbReference type="Gene3D" id="3.40.390.10">
    <property type="entry name" value="Collagenase (Catalytic Domain)"/>
    <property type="match status" value="1"/>
</dbReference>
<reference evidence="17" key="1">
    <citation type="journal article" date="2023" name="Insect Mol. Biol.">
        <title>Genome sequencing provides insights into the evolution of gene families encoding plant cell wall-degrading enzymes in longhorned beetles.</title>
        <authorList>
            <person name="Shin N.R."/>
            <person name="Okamura Y."/>
            <person name="Kirsch R."/>
            <person name="Pauchet Y."/>
        </authorList>
    </citation>
    <scope>NUCLEOTIDE SEQUENCE</scope>
    <source>
        <strain evidence="17">MMC_N1</strain>
    </source>
</reference>
<dbReference type="InterPro" id="IPR035914">
    <property type="entry name" value="Sperma_CUB_dom_sf"/>
</dbReference>
<accession>A0ABQ9JTY9</accession>
<evidence type="ECO:0000256" key="5">
    <source>
        <dbReference type="ARBA" id="ARBA00022801"/>
    </source>
</evidence>
<feature type="active site" evidence="12">
    <location>
        <position position="175"/>
    </location>
</feature>
<feature type="domain" description="CUB" evidence="14">
    <location>
        <begin position="204"/>
        <end position="265"/>
    </location>
</feature>
<dbReference type="InterPro" id="IPR006026">
    <property type="entry name" value="Peptidase_Metallo"/>
</dbReference>
<feature type="binding site" evidence="12">
    <location>
        <position position="174"/>
    </location>
    <ligand>
        <name>Zn(2+)</name>
        <dbReference type="ChEBI" id="CHEBI:29105"/>
        <note>catalytic</note>
    </ligand>
</feature>
<dbReference type="PROSITE" id="PS01186">
    <property type="entry name" value="EGF_2"/>
    <property type="match status" value="1"/>
</dbReference>
<keyword evidence="5 12" id="KW-0378">Hydrolase</keyword>
<dbReference type="EMBL" id="JAPWTJ010000237">
    <property type="protein sequence ID" value="KAJ8980750.1"/>
    <property type="molecule type" value="Genomic_DNA"/>
</dbReference>
<dbReference type="SUPFAM" id="SSF49854">
    <property type="entry name" value="Spermadhesin, CUB domain"/>
    <property type="match status" value="5"/>
</dbReference>
<dbReference type="SUPFAM" id="SSF55486">
    <property type="entry name" value="Metalloproteases ('zincins'), catalytic domain"/>
    <property type="match status" value="1"/>
</dbReference>
<dbReference type="PROSITE" id="PS50026">
    <property type="entry name" value="EGF_3"/>
    <property type="match status" value="1"/>
</dbReference>
<dbReference type="PROSITE" id="PS01180">
    <property type="entry name" value="CUB"/>
    <property type="match status" value="4"/>
</dbReference>
<feature type="domain" description="CUB" evidence="14">
    <location>
        <begin position="428"/>
        <end position="540"/>
    </location>
</feature>
<dbReference type="Pfam" id="PF14670">
    <property type="entry name" value="FXa_inhibition"/>
    <property type="match status" value="1"/>
</dbReference>
<keyword evidence="7 12" id="KW-0482">Metalloprotease</keyword>
<evidence type="ECO:0000259" key="14">
    <source>
        <dbReference type="PROSITE" id="PS01180"/>
    </source>
</evidence>
<evidence type="ECO:0000256" key="4">
    <source>
        <dbReference type="ARBA" id="ARBA00022737"/>
    </source>
</evidence>
<feature type="disulfide bond" evidence="10">
    <location>
        <begin position="266"/>
        <end position="293"/>
    </location>
</feature>
<keyword evidence="3 12" id="KW-0479">Metal-binding</keyword>
<dbReference type="SMART" id="SM00181">
    <property type="entry name" value="EGF"/>
    <property type="match status" value="1"/>
</dbReference>
<dbReference type="Gene3D" id="2.10.25.10">
    <property type="entry name" value="Laminin"/>
    <property type="match status" value="1"/>
</dbReference>
<organism evidence="17 18">
    <name type="scientific">Molorchus minor</name>
    <dbReference type="NCBI Taxonomy" id="1323400"/>
    <lineage>
        <taxon>Eukaryota</taxon>
        <taxon>Metazoa</taxon>
        <taxon>Ecdysozoa</taxon>
        <taxon>Arthropoda</taxon>
        <taxon>Hexapoda</taxon>
        <taxon>Insecta</taxon>
        <taxon>Pterygota</taxon>
        <taxon>Neoptera</taxon>
        <taxon>Endopterygota</taxon>
        <taxon>Coleoptera</taxon>
        <taxon>Polyphaga</taxon>
        <taxon>Cucujiformia</taxon>
        <taxon>Chrysomeloidea</taxon>
        <taxon>Cerambycidae</taxon>
        <taxon>Lamiinae</taxon>
        <taxon>Monochamini</taxon>
        <taxon>Molorchus</taxon>
    </lineage>
</organism>
<dbReference type="PROSITE" id="PS00010">
    <property type="entry name" value="ASX_HYDROXYL"/>
    <property type="match status" value="1"/>
</dbReference>
<evidence type="ECO:0000259" key="15">
    <source>
        <dbReference type="PROSITE" id="PS50026"/>
    </source>
</evidence>
<evidence type="ECO:0000256" key="9">
    <source>
        <dbReference type="ARBA" id="ARBA00023157"/>
    </source>
</evidence>
<evidence type="ECO:0000256" key="6">
    <source>
        <dbReference type="ARBA" id="ARBA00022833"/>
    </source>
</evidence>
<feature type="domain" description="EGF-like" evidence="15">
    <location>
        <begin position="379"/>
        <end position="419"/>
    </location>
</feature>
<protein>
    <recommendedName>
        <fullName evidence="13">Metalloendopeptidase</fullName>
        <ecNumber evidence="13">3.4.24.-</ecNumber>
    </recommendedName>
</protein>
<feature type="binding site" evidence="12">
    <location>
        <position position="178"/>
    </location>
    <ligand>
        <name>Zn(2+)</name>
        <dbReference type="ChEBI" id="CHEBI:29105"/>
        <note>catalytic</note>
    </ligand>
</feature>
<keyword evidence="4" id="KW-0677">Repeat</keyword>
<keyword evidence="2 12" id="KW-0645">Protease</keyword>
<dbReference type="PANTHER" id="PTHR24251">
    <property type="entry name" value="OVOCHYMASE-RELATED"/>
    <property type="match status" value="1"/>
</dbReference>
<dbReference type="PROSITE" id="PS01187">
    <property type="entry name" value="EGF_CA"/>
    <property type="match status" value="1"/>
</dbReference>
<dbReference type="SMART" id="SM00042">
    <property type="entry name" value="CUB"/>
    <property type="match status" value="4"/>
</dbReference>
<dbReference type="Pfam" id="PF01400">
    <property type="entry name" value="Astacin"/>
    <property type="match status" value="1"/>
</dbReference>
<keyword evidence="6 12" id="KW-0862">Zinc</keyword>
<dbReference type="InterPro" id="IPR000152">
    <property type="entry name" value="EGF-type_Asp/Asn_hydroxyl_site"/>
</dbReference>
<evidence type="ECO:0000256" key="2">
    <source>
        <dbReference type="ARBA" id="ARBA00022670"/>
    </source>
</evidence>
<feature type="binding site" evidence="12">
    <location>
        <position position="184"/>
    </location>
    <ligand>
        <name>Zn(2+)</name>
        <dbReference type="ChEBI" id="CHEBI:29105"/>
        <note>catalytic</note>
    </ligand>
</feature>
<keyword evidence="18" id="KW-1185">Reference proteome</keyword>
<evidence type="ECO:0000313" key="17">
    <source>
        <dbReference type="EMBL" id="KAJ8980750.1"/>
    </source>
</evidence>
<comment type="caution">
    <text evidence="17">The sequence shown here is derived from an EMBL/GenBank/DDBJ whole genome shotgun (WGS) entry which is preliminary data.</text>
</comment>
<evidence type="ECO:0000259" key="16">
    <source>
        <dbReference type="PROSITE" id="PS51864"/>
    </source>
</evidence>
<evidence type="ECO:0000256" key="13">
    <source>
        <dbReference type="RuleBase" id="RU361183"/>
    </source>
</evidence>
<feature type="domain" description="CUB" evidence="14">
    <location>
        <begin position="266"/>
        <end position="379"/>
    </location>
</feature>
<keyword evidence="8" id="KW-0865">Zymogen</keyword>
<evidence type="ECO:0000256" key="8">
    <source>
        <dbReference type="ARBA" id="ARBA00023145"/>
    </source>
</evidence>
<dbReference type="SMART" id="SM00179">
    <property type="entry name" value="EGF_CA"/>
    <property type="match status" value="1"/>
</dbReference>
<dbReference type="Pfam" id="PF00431">
    <property type="entry name" value="CUB"/>
    <property type="match status" value="4"/>
</dbReference>
<dbReference type="SUPFAM" id="SSF57196">
    <property type="entry name" value="EGF/Laminin"/>
    <property type="match status" value="1"/>
</dbReference>
<dbReference type="PRINTS" id="PR00480">
    <property type="entry name" value="ASTACIN"/>
</dbReference>
<dbReference type="InterPro" id="IPR001881">
    <property type="entry name" value="EGF-like_Ca-bd_dom"/>
</dbReference>
<dbReference type="SMART" id="SM00235">
    <property type="entry name" value="ZnMc"/>
    <property type="match status" value="1"/>
</dbReference>
<dbReference type="EC" id="3.4.24.-" evidence="13"/>
<dbReference type="InterPro" id="IPR000742">
    <property type="entry name" value="EGF"/>
</dbReference>
<dbReference type="PANTHER" id="PTHR24251:SF37">
    <property type="entry name" value="CUB DOMAIN-CONTAINING PROTEIN"/>
    <property type="match status" value="1"/>
</dbReference>
<keyword evidence="1 11" id="KW-0245">EGF-like domain</keyword>
<dbReference type="InterPro" id="IPR018097">
    <property type="entry name" value="EGF_Ca-bd_CS"/>
</dbReference>
<feature type="domain" description="CUB" evidence="14">
    <location>
        <begin position="557"/>
        <end position="692"/>
    </location>
</feature>
<feature type="domain" description="Peptidase M12A" evidence="16">
    <location>
        <begin position="80"/>
        <end position="205"/>
    </location>
</feature>
<dbReference type="Proteomes" id="UP001162164">
    <property type="component" value="Unassembled WGS sequence"/>
</dbReference>
<evidence type="ECO:0000256" key="7">
    <source>
        <dbReference type="ARBA" id="ARBA00023049"/>
    </source>
</evidence>
<dbReference type="InterPro" id="IPR024079">
    <property type="entry name" value="MetalloPept_cat_dom_sf"/>
</dbReference>
<name>A0ABQ9JTY9_9CUCU</name>
<evidence type="ECO:0000256" key="12">
    <source>
        <dbReference type="PROSITE-ProRule" id="PRU01211"/>
    </source>
</evidence>
<dbReference type="PROSITE" id="PS51864">
    <property type="entry name" value="ASTACIN"/>
    <property type="match status" value="1"/>
</dbReference>
<keyword evidence="9 10" id="KW-1015">Disulfide bond</keyword>
<evidence type="ECO:0000256" key="1">
    <source>
        <dbReference type="ARBA" id="ARBA00022536"/>
    </source>
</evidence>
<evidence type="ECO:0000256" key="10">
    <source>
        <dbReference type="PROSITE-ProRule" id="PRU00059"/>
    </source>
</evidence>
<evidence type="ECO:0000256" key="3">
    <source>
        <dbReference type="ARBA" id="ARBA00022723"/>
    </source>
</evidence>
<comment type="caution">
    <text evidence="11">Lacks conserved residue(s) required for the propagation of feature annotation.</text>
</comment>
<evidence type="ECO:0000256" key="11">
    <source>
        <dbReference type="PROSITE-ProRule" id="PRU00076"/>
    </source>
</evidence>
<evidence type="ECO:0000313" key="18">
    <source>
        <dbReference type="Proteomes" id="UP001162164"/>
    </source>
</evidence>
<dbReference type="PIRSF" id="PIRSF001199">
    <property type="entry name" value="BMP_1/tolloid-like"/>
    <property type="match status" value="1"/>
</dbReference>
<proteinExistence type="predicted"/>
<dbReference type="Gene3D" id="2.60.120.290">
    <property type="entry name" value="Spermadhesin, CUB domain"/>
    <property type="match status" value="4"/>
</dbReference>
<dbReference type="InterPro" id="IPR000859">
    <property type="entry name" value="CUB_dom"/>
</dbReference>
<dbReference type="InterPro" id="IPR015446">
    <property type="entry name" value="BMP_1/tolloid-like"/>
</dbReference>
<comment type="cofactor">
    <cofactor evidence="12 13">
        <name>Zn(2+)</name>
        <dbReference type="ChEBI" id="CHEBI:29105"/>
    </cofactor>
    <text evidence="12 13">Binds 1 zinc ion per subunit.</text>
</comment>
<gene>
    <name evidence="17" type="ORF">NQ317_013755</name>
</gene>
<dbReference type="CDD" id="cd00041">
    <property type="entry name" value="CUB"/>
    <property type="match status" value="4"/>
</dbReference>